<name>X1U105_9ZZZZ</name>
<feature type="non-terminal residue" evidence="1">
    <location>
        <position position="85"/>
    </location>
</feature>
<accession>X1U105</accession>
<dbReference type="Pfam" id="PF13707">
    <property type="entry name" value="RloB"/>
    <property type="match status" value="1"/>
</dbReference>
<comment type="caution">
    <text evidence="1">The sequence shown here is derived from an EMBL/GenBank/DDBJ whole genome shotgun (WGS) entry which is preliminary data.</text>
</comment>
<reference evidence="1" key="1">
    <citation type="journal article" date="2014" name="Front. Microbiol.">
        <title>High frequency of phylogenetically diverse reductive dehalogenase-homologous genes in deep subseafloor sedimentary metagenomes.</title>
        <authorList>
            <person name="Kawai M."/>
            <person name="Futagami T."/>
            <person name="Toyoda A."/>
            <person name="Takaki Y."/>
            <person name="Nishi S."/>
            <person name="Hori S."/>
            <person name="Arai W."/>
            <person name="Tsubouchi T."/>
            <person name="Morono Y."/>
            <person name="Uchiyama I."/>
            <person name="Ito T."/>
            <person name="Fujiyama A."/>
            <person name="Inagaki F."/>
            <person name="Takami H."/>
        </authorList>
    </citation>
    <scope>NUCLEOTIDE SEQUENCE</scope>
    <source>
        <strain evidence="1">Expedition CK06-06</strain>
    </source>
</reference>
<dbReference type="AlphaFoldDB" id="X1U105"/>
<dbReference type="InterPro" id="IPR025591">
    <property type="entry name" value="RloB"/>
</dbReference>
<organism evidence="1">
    <name type="scientific">marine sediment metagenome</name>
    <dbReference type="NCBI Taxonomy" id="412755"/>
    <lineage>
        <taxon>unclassified sequences</taxon>
        <taxon>metagenomes</taxon>
        <taxon>ecological metagenomes</taxon>
    </lineage>
</organism>
<proteinExistence type="predicted"/>
<evidence type="ECO:0008006" key="2">
    <source>
        <dbReference type="Google" id="ProtNLM"/>
    </source>
</evidence>
<gene>
    <name evidence="1" type="ORF">S12H4_47522</name>
</gene>
<dbReference type="EMBL" id="BARW01029596">
    <property type="protein sequence ID" value="GAJ11204.1"/>
    <property type="molecule type" value="Genomic_DNA"/>
</dbReference>
<evidence type="ECO:0000313" key="1">
    <source>
        <dbReference type="EMBL" id="GAJ11204.1"/>
    </source>
</evidence>
<sequence>MVDVEIVGEGAAPITVVNSAIKLREERKQIASKSLTKAEYEVIYCVFDVEAPTPHESLANAVSKAKDNKLEVILSNPCFEYWYIL</sequence>
<protein>
    <recommendedName>
        <fullName evidence="2">RloB domain-containing protein</fullName>
    </recommendedName>
</protein>